<gene>
    <name evidence="1" type="ORF">OIU84_030138</name>
</gene>
<dbReference type="Proteomes" id="UP001162972">
    <property type="component" value="Chromosome 7"/>
</dbReference>
<accession>A0AAD6KB30</accession>
<protein>
    <submittedName>
        <fullName evidence="1">Uncharacterized protein</fullName>
    </submittedName>
</protein>
<organism evidence="1 2">
    <name type="scientific">Salix udensis</name>
    <dbReference type="NCBI Taxonomy" id="889485"/>
    <lineage>
        <taxon>Eukaryota</taxon>
        <taxon>Viridiplantae</taxon>
        <taxon>Streptophyta</taxon>
        <taxon>Embryophyta</taxon>
        <taxon>Tracheophyta</taxon>
        <taxon>Spermatophyta</taxon>
        <taxon>Magnoliopsida</taxon>
        <taxon>eudicotyledons</taxon>
        <taxon>Gunneridae</taxon>
        <taxon>Pentapetalae</taxon>
        <taxon>rosids</taxon>
        <taxon>fabids</taxon>
        <taxon>Malpighiales</taxon>
        <taxon>Salicaceae</taxon>
        <taxon>Saliceae</taxon>
        <taxon>Salix</taxon>
    </lineage>
</organism>
<evidence type="ECO:0000313" key="2">
    <source>
        <dbReference type="Proteomes" id="UP001162972"/>
    </source>
</evidence>
<proteinExistence type="predicted"/>
<comment type="caution">
    <text evidence="1">The sequence shown here is derived from an EMBL/GenBank/DDBJ whole genome shotgun (WGS) entry which is preliminary data.</text>
</comment>
<keyword evidence="2" id="KW-1185">Reference proteome</keyword>
<dbReference type="AlphaFoldDB" id="A0AAD6KB30"/>
<name>A0AAD6KB30_9ROSI</name>
<sequence>MGFWSFKKCNSTLVKNPNNPHRNFLNDAFFGLKTRVQALSRRWSPVSMDSNDQAFQLLIRSTPFR</sequence>
<reference evidence="1 2" key="1">
    <citation type="journal article" date="2023" name="Int. J. Mol. Sci.">
        <title>De Novo Assembly and Annotation of 11 Diverse Shrub Willow (Salix) Genomes Reveals Novel Gene Organization in Sex-Linked Regions.</title>
        <authorList>
            <person name="Hyden B."/>
            <person name="Feng K."/>
            <person name="Yates T.B."/>
            <person name="Jawdy S."/>
            <person name="Cereghino C."/>
            <person name="Smart L.B."/>
            <person name="Muchero W."/>
        </authorList>
    </citation>
    <scope>NUCLEOTIDE SEQUENCE [LARGE SCALE GENOMIC DNA]</scope>
    <source>
        <tissue evidence="1">Shoot tip</tissue>
    </source>
</reference>
<evidence type="ECO:0000313" key="1">
    <source>
        <dbReference type="EMBL" id="KAJ6420170.1"/>
    </source>
</evidence>
<dbReference type="EMBL" id="JAPFFJ010000009">
    <property type="protein sequence ID" value="KAJ6420170.1"/>
    <property type="molecule type" value="Genomic_DNA"/>
</dbReference>